<accession>A0A9N6YJG5</accession>
<evidence type="ECO:0000313" key="1">
    <source>
        <dbReference type="EMBL" id="DAZ90839.1"/>
    </source>
</evidence>
<proteinExistence type="predicted"/>
<reference evidence="1" key="1">
    <citation type="journal article" date="2022" name="bioRxiv">
        <title>Unlocking the hidden genetic diversity of varicosaviruses, the neglected plant rhabdoviruses.</title>
        <authorList>
            <person name="Bejerman N."/>
            <person name="Dietzgen R.G."/>
            <person name="Debat H."/>
        </authorList>
    </citation>
    <scope>NUCLEOTIDE SEQUENCE</scope>
</reference>
<sequence length="162" mass="18502">MSVNPYHEIITSSQRRFRKLGPNEKPSLSQLHSHLMYEIKARENIIGNDWLHSELYSYHIIEDAIQERVTKVEGVCSECNIKADKYDGIVSTNQIASIYCELGHTDPFEKGRISYIPDDIIFCKSCMVSMVLQNEPAMSIRFAIINAINKHKSLNSDALNKV</sequence>
<name>A0A9N6YJG5_9RHAB</name>
<organism evidence="1">
    <name type="scientific">Streptoglossa virus 1</name>
    <dbReference type="NCBI Taxonomy" id="2977992"/>
    <lineage>
        <taxon>Viruses</taxon>
        <taxon>Riboviria</taxon>
        <taxon>Orthornavirae</taxon>
        <taxon>Negarnaviricota</taxon>
        <taxon>Haploviricotina</taxon>
        <taxon>Monjiviricetes</taxon>
        <taxon>Mononegavirales</taxon>
        <taxon>Rhabdoviridae</taxon>
        <taxon>Betarhabdovirinae</taxon>
        <taxon>Varicosavirus</taxon>
        <taxon>Varicosavirus streptoglossae</taxon>
    </lineage>
</organism>
<protein>
    <submittedName>
        <fullName evidence="1">Protein 4</fullName>
    </submittedName>
</protein>
<dbReference type="EMBL" id="BK061814">
    <property type="protein sequence ID" value="DAZ90839.1"/>
    <property type="molecule type" value="Viral_cRNA"/>
</dbReference>